<dbReference type="SUPFAM" id="SSF47413">
    <property type="entry name" value="lambda repressor-like DNA-binding domains"/>
    <property type="match status" value="1"/>
</dbReference>
<dbReference type="Gene3D" id="1.10.260.40">
    <property type="entry name" value="lambda repressor-like DNA-binding domains"/>
    <property type="match status" value="1"/>
</dbReference>
<dbReference type="InterPro" id="IPR010982">
    <property type="entry name" value="Lambda_DNA-bd_dom_sf"/>
</dbReference>
<dbReference type="SMART" id="SM00530">
    <property type="entry name" value="HTH_XRE"/>
    <property type="match status" value="1"/>
</dbReference>
<dbReference type="Proteomes" id="UP000325292">
    <property type="component" value="Chromosome"/>
</dbReference>
<dbReference type="InterPro" id="IPR001387">
    <property type="entry name" value="Cro/C1-type_HTH"/>
</dbReference>
<dbReference type="PANTHER" id="PTHR46797:SF24">
    <property type="entry name" value="DNA-BINDING PHAGE PROTEIN"/>
    <property type="match status" value="1"/>
</dbReference>
<organism evidence="3 4">
    <name type="scientific">Sulfobacillus thermotolerans</name>
    <dbReference type="NCBI Taxonomy" id="338644"/>
    <lineage>
        <taxon>Bacteria</taxon>
        <taxon>Bacillati</taxon>
        <taxon>Bacillota</taxon>
        <taxon>Clostridia</taxon>
        <taxon>Eubacteriales</taxon>
        <taxon>Clostridiales Family XVII. Incertae Sedis</taxon>
        <taxon>Sulfobacillus</taxon>
    </lineage>
</organism>
<keyword evidence="1" id="KW-0238">DNA-binding</keyword>
<keyword evidence="4" id="KW-1185">Reference proteome</keyword>
<dbReference type="EMBL" id="CP019454">
    <property type="protein sequence ID" value="AUW92691.1"/>
    <property type="molecule type" value="Genomic_DNA"/>
</dbReference>
<dbReference type="PROSITE" id="PS50943">
    <property type="entry name" value="HTH_CROC1"/>
    <property type="match status" value="1"/>
</dbReference>
<gene>
    <name evidence="3" type="ORF">BXT84_00900</name>
</gene>
<dbReference type="PANTHER" id="PTHR46797">
    <property type="entry name" value="HTH-TYPE TRANSCRIPTIONAL REGULATOR"/>
    <property type="match status" value="1"/>
</dbReference>
<accession>A0ABN5GYD5</accession>
<dbReference type="CDD" id="cd00093">
    <property type="entry name" value="HTH_XRE"/>
    <property type="match status" value="1"/>
</dbReference>
<dbReference type="Pfam" id="PF01381">
    <property type="entry name" value="HTH_3"/>
    <property type="match status" value="1"/>
</dbReference>
<sequence length="81" mass="9082">MESTKNILGERVRQRCQEKGWSSRQLAVQIGIRPQSLHAIEHGKAWPSVPTLIALAEVLDCSLDWLCGLTNQQNIPHSAHE</sequence>
<reference evidence="3 4" key="1">
    <citation type="journal article" date="2019" name="Sci. Rep.">
        <title>Sulfobacillus thermotolerans: new insights into resistance and metabolic capacities of acidophilic chemolithotrophs.</title>
        <authorList>
            <person name="Panyushkina A.E."/>
            <person name="Babenko V.V."/>
            <person name="Nikitina A.S."/>
            <person name="Selezneva O.V."/>
            <person name="Tsaplina I.A."/>
            <person name="Letarova M.A."/>
            <person name="Kostryukova E.S."/>
            <person name="Letarov A.V."/>
        </authorList>
    </citation>
    <scope>NUCLEOTIDE SEQUENCE [LARGE SCALE GENOMIC DNA]</scope>
    <source>
        <strain evidence="3 4">Kr1</strain>
    </source>
</reference>
<evidence type="ECO:0000259" key="2">
    <source>
        <dbReference type="PROSITE" id="PS50943"/>
    </source>
</evidence>
<evidence type="ECO:0000313" key="4">
    <source>
        <dbReference type="Proteomes" id="UP000325292"/>
    </source>
</evidence>
<evidence type="ECO:0000256" key="1">
    <source>
        <dbReference type="ARBA" id="ARBA00023125"/>
    </source>
</evidence>
<feature type="domain" description="HTH cro/C1-type" evidence="2">
    <location>
        <begin position="12"/>
        <end position="66"/>
    </location>
</feature>
<proteinExistence type="predicted"/>
<protein>
    <recommendedName>
        <fullName evidence="2">HTH cro/C1-type domain-containing protein</fullName>
    </recommendedName>
</protein>
<evidence type="ECO:0000313" key="3">
    <source>
        <dbReference type="EMBL" id="AUW92691.1"/>
    </source>
</evidence>
<name>A0ABN5GYD5_9FIRM</name>
<dbReference type="InterPro" id="IPR050807">
    <property type="entry name" value="TransReg_Diox_bact_type"/>
</dbReference>